<reference evidence="7" key="2">
    <citation type="submission" date="2021-08" db="EMBL/GenBank/DDBJ databases">
        <authorList>
            <person name="Tani A."/>
            <person name="Ola A."/>
            <person name="Ogura Y."/>
            <person name="Katsura K."/>
            <person name="Hayashi T."/>
        </authorList>
    </citation>
    <scope>NUCLEOTIDE SEQUENCE</scope>
    <source>
        <strain evidence="7">NBRC 15689</strain>
    </source>
</reference>
<dbReference type="SUPFAM" id="SSF51206">
    <property type="entry name" value="cAMP-binding domain-like"/>
    <property type="match status" value="1"/>
</dbReference>
<reference evidence="7" key="1">
    <citation type="journal article" date="2021" name="Front. Microbiol.">
        <title>Comprehensive Comparative Genomics and Phenotyping of Methylobacterium Species.</title>
        <authorList>
            <person name="Alessa O."/>
            <person name="Ogura Y."/>
            <person name="Fujitani Y."/>
            <person name="Takami H."/>
            <person name="Hayashi T."/>
            <person name="Sahin N."/>
            <person name="Tani A."/>
        </authorList>
    </citation>
    <scope>NUCLEOTIDE SEQUENCE</scope>
    <source>
        <strain evidence="7">NBRC 15689</strain>
    </source>
</reference>
<dbReference type="Gene3D" id="1.10.10.10">
    <property type="entry name" value="Winged helix-like DNA-binding domain superfamily/Winged helix DNA-binding domain"/>
    <property type="match status" value="1"/>
</dbReference>
<evidence type="ECO:0008006" key="9">
    <source>
        <dbReference type="Google" id="ProtNLM"/>
    </source>
</evidence>
<dbReference type="InterPro" id="IPR036390">
    <property type="entry name" value="WH_DNA-bd_sf"/>
</dbReference>
<dbReference type="EMBL" id="BPQV01000001">
    <property type="protein sequence ID" value="GJE25501.1"/>
    <property type="molecule type" value="Genomic_DNA"/>
</dbReference>
<dbReference type="PROSITE" id="PS50042">
    <property type="entry name" value="CNMP_BINDING_3"/>
    <property type="match status" value="1"/>
</dbReference>
<dbReference type="SMART" id="SM00419">
    <property type="entry name" value="HTH_CRP"/>
    <property type="match status" value="1"/>
</dbReference>
<keyword evidence="8" id="KW-1185">Reference proteome</keyword>
<name>A0ABQ4T1J6_METOR</name>
<evidence type="ECO:0000313" key="7">
    <source>
        <dbReference type="EMBL" id="GJE25501.1"/>
    </source>
</evidence>
<feature type="region of interest" description="Disordered" evidence="4">
    <location>
        <begin position="1"/>
        <end position="21"/>
    </location>
</feature>
<comment type="caution">
    <text evidence="7">The sequence shown here is derived from an EMBL/GenBank/DDBJ whole genome shotgun (WGS) entry which is preliminary data.</text>
</comment>
<dbReference type="CDD" id="cd00038">
    <property type="entry name" value="CAP_ED"/>
    <property type="match status" value="1"/>
</dbReference>
<sequence>MTGLQAPLARPRNGTAPSPDSAGEVLVARLAGFVPLSPDDRTALSQLARRETYVPAHMDLVHEGEATDSAFLVLEGIACRYVENAAGARQILALLLPGDLCDTDLGHLTQWDHGIAALSPCQVARVPRTKLEGLIATHPAVTQAFRLAKLEAEARSRNWLAALGICRATERLTRVLCEILDRLHAVGLSGPSDCPLPLTQMDLAECIGTSSVHVNRTLQELRRSGTMELKGGRLRILDRAGLEALNGHRRPPLPNV</sequence>
<protein>
    <recommendedName>
        <fullName evidence="9">Transcriptional regulator, Crp/Fnr family</fullName>
    </recommendedName>
</protein>
<dbReference type="RefSeq" id="WP_238309442.1">
    <property type="nucleotide sequence ID" value="NZ_BPQV01000001.1"/>
</dbReference>
<proteinExistence type="predicted"/>
<dbReference type="SUPFAM" id="SSF46785">
    <property type="entry name" value="Winged helix' DNA-binding domain"/>
    <property type="match status" value="1"/>
</dbReference>
<organism evidence="7 8">
    <name type="scientific">Methylobacterium organophilum</name>
    <dbReference type="NCBI Taxonomy" id="410"/>
    <lineage>
        <taxon>Bacteria</taxon>
        <taxon>Pseudomonadati</taxon>
        <taxon>Pseudomonadota</taxon>
        <taxon>Alphaproteobacteria</taxon>
        <taxon>Hyphomicrobiales</taxon>
        <taxon>Methylobacteriaceae</taxon>
        <taxon>Methylobacterium</taxon>
    </lineage>
</organism>
<dbReference type="InterPro" id="IPR036388">
    <property type="entry name" value="WH-like_DNA-bd_sf"/>
</dbReference>
<dbReference type="InterPro" id="IPR018490">
    <property type="entry name" value="cNMP-bd_dom_sf"/>
</dbReference>
<accession>A0ABQ4T1J6</accession>
<dbReference type="InterPro" id="IPR000595">
    <property type="entry name" value="cNMP-bd_dom"/>
</dbReference>
<evidence type="ECO:0000259" key="5">
    <source>
        <dbReference type="PROSITE" id="PS50042"/>
    </source>
</evidence>
<keyword evidence="3" id="KW-0804">Transcription</keyword>
<dbReference type="Gene3D" id="2.60.120.10">
    <property type="entry name" value="Jelly Rolls"/>
    <property type="match status" value="1"/>
</dbReference>
<keyword evidence="1" id="KW-0805">Transcription regulation</keyword>
<dbReference type="InterPro" id="IPR012318">
    <property type="entry name" value="HTH_CRP"/>
</dbReference>
<evidence type="ECO:0000256" key="3">
    <source>
        <dbReference type="ARBA" id="ARBA00023163"/>
    </source>
</evidence>
<dbReference type="Pfam" id="PF00027">
    <property type="entry name" value="cNMP_binding"/>
    <property type="match status" value="1"/>
</dbReference>
<evidence type="ECO:0000313" key="8">
    <source>
        <dbReference type="Proteomes" id="UP001055156"/>
    </source>
</evidence>
<dbReference type="InterPro" id="IPR014710">
    <property type="entry name" value="RmlC-like_jellyroll"/>
</dbReference>
<dbReference type="Pfam" id="PF13545">
    <property type="entry name" value="HTH_Crp_2"/>
    <property type="match status" value="1"/>
</dbReference>
<feature type="domain" description="Cyclic nucleotide-binding" evidence="5">
    <location>
        <begin position="32"/>
        <end position="99"/>
    </location>
</feature>
<dbReference type="PROSITE" id="PS51063">
    <property type="entry name" value="HTH_CRP_2"/>
    <property type="match status" value="1"/>
</dbReference>
<feature type="domain" description="HTH crp-type" evidence="6">
    <location>
        <begin position="166"/>
        <end position="240"/>
    </location>
</feature>
<evidence type="ECO:0000256" key="4">
    <source>
        <dbReference type="SAM" id="MobiDB-lite"/>
    </source>
</evidence>
<dbReference type="Proteomes" id="UP001055156">
    <property type="component" value="Unassembled WGS sequence"/>
</dbReference>
<evidence type="ECO:0000256" key="1">
    <source>
        <dbReference type="ARBA" id="ARBA00023015"/>
    </source>
</evidence>
<keyword evidence="2" id="KW-0238">DNA-binding</keyword>
<evidence type="ECO:0000256" key="2">
    <source>
        <dbReference type="ARBA" id="ARBA00023125"/>
    </source>
</evidence>
<evidence type="ECO:0000259" key="6">
    <source>
        <dbReference type="PROSITE" id="PS51063"/>
    </source>
</evidence>
<gene>
    <name evidence="7" type="ORF">LKMONMHP_0339</name>
</gene>